<name>A0ABV4U286_9BACT</name>
<protein>
    <submittedName>
        <fullName evidence="5">LacI family DNA-binding transcriptional regulator</fullName>
    </submittedName>
</protein>
<comment type="caution">
    <text evidence="5">The sequence shown here is derived from an EMBL/GenBank/DDBJ whole genome shotgun (WGS) entry which is preliminary data.</text>
</comment>
<keyword evidence="1" id="KW-0805">Transcription regulation</keyword>
<evidence type="ECO:0000256" key="2">
    <source>
        <dbReference type="ARBA" id="ARBA00023125"/>
    </source>
</evidence>
<dbReference type="Gene3D" id="1.10.260.40">
    <property type="entry name" value="lambda repressor-like DNA-binding domains"/>
    <property type="match status" value="1"/>
</dbReference>
<evidence type="ECO:0000259" key="4">
    <source>
        <dbReference type="PROSITE" id="PS50932"/>
    </source>
</evidence>
<dbReference type="CDD" id="cd01392">
    <property type="entry name" value="HTH_LacI"/>
    <property type="match status" value="1"/>
</dbReference>
<dbReference type="RefSeq" id="WP_425344636.1">
    <property type="nucleotide sequence ID" value="NZ_JBGUBD010000003.1"/>
</dbReference>
<evidence type="ECO:0000256" key="1">
    <source>
        <dbReference type="ARBA" id="ARBA00023015"/>
    </source>
</evidence>
<dbReference type="EMBL" id="JBGUBD010000003">
    <property type="protein sequence ID" value="MFA9477709.1"/>
    <property type="molecule type" value="Genomic_DNA"/>
</dbReference>
<dbReference type="CDD" id="cd06267">
    <property type="entry name" value="PBP1_LacI_sugar_binding-like"/>
    <property type="match status" value="1"/>
</dbReference>
<dbReference type="InterPro" id="IPR046335">
    <property type="entry name" value="LacI/GalR-like_sensor"/>
</dbReference>
<dbReference type="Proteomes" id="UP001575105">
    <property type="component" value="Unassembled WGS sequence"/>
</dbReference>
<dbReference type="SMART" id="SM00354">
    <property type="entry name" value="HTH_LACI"/>
    <property type="match status" value="1"/>
</dbReference>
<accession>A0ABV4U286</accession>
<dbReference type="SUPFAM" id="SSF53822">
    <property type="entry name" value="Periplasmic binding protein-like I"/>
    <property type="match status" value="1"/>
</dbReference>
<dbReference type="InterPro" id="IPR010982">
    <property type="entry name" value="Lambda_DNA-bd_dom_sf"/>
</dbReference>
<reference evidence="5 6" key="1">
    <citation type="submission" date="2024-08" db="EMBL/GenBank/DDBJ databases">
        <title>Whole-genome sequencing of halo(alkali)philic microorganisms from hypersaline lakes.</title>
        <authorList>
            <person name="Sorokin D.Y."/>
            <person name="Merkel A.Y."/>
            <person name="Messina E."/>
            <person name="Yakimov M."/>
        </authorList>
    </citation>
    <scope>NUCLEOTIDE SEQUENCE [LARGE SCALE GENOMIC DNA]</scope>
    <source>
        <strain evidence="5 6">AB-hyl4</strain>
    </source>
</reference>
<keyword evidence="2 5" id="KW-0238">DNA-binding</keyword>
<gene>
    <name evidence="5" type="ORF">ACERK3_05305</name>
</gene>
<proteinExistence type="predicted"/>
<evidence type="ECO:0000313" key="5">
    <source>
        <dbReference type="EMBL" id="MFA9477709.1"/>
    </source>
</evidence>
<dbReference type="PANTHER" id="PTHR30146">
    <property type="entry name" value="LACI-RELATED TRANSCRIPTIONAL REPRESSOR"/>
    <property type="match status" value="1"/>
</dbReference>
<evidence type="ECO:0000313" key="6">
    <source>
        <dbReference type="Proteomes" id="UP001575105"/>
    </source>
</evidence>
<dbReference type="Pfam" id="PF13377">
    <property type="entry name" value="Peripla_BP_3"/>
    <property type="match status" value="1"/>
</dbReference>
<evidence type="ECO:0000256" key="3">
    <source>
        <dbReference type="ARBA" id="ARBA00023163"/>
    </source>
</evidence>
<dbReference type="PANTHER" id="PTHR30146:SF109">
    <property type="entry name" value="HTH-TYPE TRANSCRIPTIONAL REGULATOR GALS"/>
    <property type="match status" value="1"/>
</dbReference>
<dbReference type="GO" id="GO:0003677">
    <property type="term" value="F:DNA binding"/>
    <property type="evidence" value="ECO:0007669"/>
    <property type="project" value="UniProtKB-KW"/>
</dbReference>
<keyword evidence="6" id="KW-1185">Reference proteome</keyword>
<dbReference type="Pfam" id="PF00356">
    <property type="entry name" value="LacI"/>
    <property type="match status" value="1"/>
</dbReference>
<organism evidence="5 6">
    <name type="scientific">Natronomicrosphaera hydrolytica</name>
    <dbReference type="NCBI Taxonomy" id="3242702"/>
    <lineage>
        <taxon>Bacteria</taxon>
        <taxon>Pseudomonadati</taxon>
        <taxon>Planctomycetota</taxon>
        <taxon>Phycisphaerae</taxon>
        <taxon>Phycisphaerales</taxon>
        <taxon>Phycisphaeraceae</taxon>
        <taxon>Natronomicrosphaera</taxon>
    </lineage>
</organism>
<dbReference type="PROSITE" id="PS50932">
    <property type="entry name" value="HTH_LACI_2"/>
    <property type="match status" value="1"/>
</dbReference>
<dbReference type="SUPFAM" id="SSF47413">
    <property type="entry name" value="lambda repressor-like DNA-binding domains"/>
    <property type="match status" value="1"/>
</dbReference>
<keyword evidence="3" id="KW-0804">Transcription</keyword>
<dbReference type="Gene3D" id="3.40.50.2300">
    <property type="match status" value="2"/>
</dbReference>
<dbReference type="InterPro" id="IPR000843">
    <property type="entry name" value="HTH_LacI"/>
</dbReference>
<sequence length="350" mass="37796">MRSTLQDVARRAGVSPSAASAALRPGRSSNVRLAEATRQRVLEAAAALGYRTNPLARALRGEATRTIGVLWWLGSPSGREFMARRIARMLQVNDYSTYLADHFASAEQVAEALKDFAVRGIDGVVLESDDTIAASRDVQQAIQAFKAAVVVQPTETSLGTDNIVHDRYVAIREAVDHLVATGRRRPVYLVARHANLGKASTFLDQLRRHGLTPAPDAVLDVDERHADNFGQLAIEALDAREAGRANVGFDAVLATSDELAVGAIAWLRGRGLRVPDDVAVVGANDAHMAGFLDPPLASVDRREPELVSLIEEKLFRRLDAPDAPPTRTSLAMRFVWRPSAGGSAQHPGQP</sequence>
<dbReference type="InterPro" id="IPR028082">
    <property type="entry name" value="Peripla_BP_I"/>
</dbReference>
<feature type="domain" description="HTH lacI-type" evidence="4">
    <location>
        <begin position="3"/>
        <end position="61"/>
    </location>
</feature>